<dbReference type="Gene3D" id="1.10.287.130">
    <property type="match status" value="1"/>
</dbReference>
<sequence>MNAPTTIMSRPVTGEDNLLDRLGFGVVAVHGSTIIRASDRVGRMLGQDAERLIGRDLLTLLADGDDIARLRAWLVSAYDAPVGSASRELLTRPDGMGRCWRILLHELDGGSQHTRAIVLTAAQAETAPATEVQAMELRRTVRNLLDANPVAAFLISTDHVVMHWSRACEAVVGYPASGMIGTRNHWKPFYDHAQPVLADMIVDGLSYEDACKVYPGPLSRSDRVEGGLESFSYFPEMGDGGRWLLFTAAPVRNAQGGVMGAIETVVDITEIKRAEQALRDSRNQLEELVSQRTEQLVVAKRALEEDIAKREEAEQSLRTRYTELTDLNMKLAEANAQIQAAQNQLVQNEKLASIGQLAAGVAHEINNPIGYVFSNFGSLEKYINEMLTLIARYRTAEPQISDPGLRAGLADLREKLDLDFLEEDAQALMRESREGIERVRKIVQDLKDFSHVDANSEWQEADLHQGLDSTLNIVRNELKYHAEVVREYGTLPLVHCLLSQLNQVFMNLLVNAGHALEGRQGGRIVVRTGCDQSEVWVEIEDNGCGMSEETLGRIFDPFFTTKPIGRGTGLGLSLSYGIVQKHNGRIEVDSRVGQGTRFRVVLPRRQPDEAPALQEVGV</sequence>
<dbReference type="InterPro" id="IPR004358">
    <property type="entry name" value="Sig_transdc_His_kin-like_C"/>
</dbReference>
<feature type="domain" description="PAC" evidence="6">
    <location>
        <begin position="222"/>
        <end position="280"/>
    </location>
</feature>
<evidence type="ECO:0000256" key="1">
    <source>
        <dbReference type="ARBA" id="ARBA00000085"/>
    </source>
</evidence>
<dbReference type="SMART" id="SM00091">
    <property type="entry name" value="PAS"/>
    <property type="match status" value="2"/>
</dbReference>
<evidence type="ECO:0000259" key="5">
    <source>
        <dbReference type="PROSITE" id="PS50112"/>
    </source>
</evidence>
<name>A0ABP9QDX8_9RHOO</name>
<dbReference type="PROSITE" id="PS50112">
    <property type="entry name" value="PAS"/>
    <property type="match status" value="1"/>
</dbReference>
<dbReference type="InterPro" id="IPR000700">
    <property type="entry name" value="PAS-assoc_C"/>
</dbReference>
<accession>A0ABP9QDX8</accession>
<feature type="coiled-coil region" evidence="3">
    <location>
        <begin position="268"/>
        <end position="351"/>
    </location>
</feature>
<comment type="catalytic activity">
    <reaction evidence="1">
        <text>ATP + protein L-histidine = ADP + protein N-phospho-L-histidine.</text>
        <dbReference type="EC" id="2.7.13.3"/>
    </reaction>
</comment>
<dbReference type="Pfam" id="PF02518">
    <property type="entry name" value="HATPase_c"/>
    <property type="match status" value="1"/>
</dbReference>
<evidence type="ECO:0000313" key="7">
    <source>
        <dbReference type="EMBL" id="GAA5160325.1"/>
    </source>
</evidence>
<dbReference type="Pfam" id="PF13426">
    <property type="entry name" value="PAS_9"/>
    <property type="match status" value="2"/>
</dbReference>
<dbReference type="EC" id="2.7.13.3" evidence="2"/>
<dbReference type="PROSITE" id="PS50113">
    <property type="entry name" value="PAC"/>
    <property type="match status" value="1"/>
</dbReference>
<dbReference type="SUPFAM" id="SSF55785">
    <property type="entry name" value="PYP-like sensor domain (PAS domain)"/>
    <property type="match status" value="2"/>
</dbReference>
<feature type="domain" description="PAS" evidence="5">
    <location>
        <begin position="137"/>
        <end position="195"/>
    </location>
</feature>
<evidence type="ECO:0000256" key="2">
    <source>
        <dbReference type="ARBA" id="ARBA00012438"/>
    </source>
</evidence>
<dbReference type="SUPFAM" id="SSF55874">
    <property type="entry name" value="ATPase domain of HSP90 chaperone/DNA topoisomerase II/histidine kinase"/>
    <property type="match status" value="1"/>
</dbReference>
<dbReference type="PROSITE" id="PS50109">
    <property type="entry name" value="HIS_KIN"/>
    <property type="match status" value="1"/>
</dbReference>
<feature type="domain" description="Histidine kinase" evidence="4">
    <location>
        <begin position="360"/>
        <end position="606"/>
    </location>
</feature>
<dbReference type="Gene3D" id="3.30.565.10">
    <property type="entry name" value="Histidine kinase-like ATPase, C-terminal domain"/>
    <property type="match status" value="1"/>
</dbReference>
<gene>
    <name evidence="7" type="ORF">GCM10025770_07910</name>
</gene>
<dbReference type="PRINTS" id="PR00344">
    <property type="entry name" value="BCTRLSENSOR"/>
</dbReference>
<comment type="caution">
    <text evidence="7">The sequence shown here is derived from an EMBL/GenBank/DDBJ whole genome shotgun (WGS) entry which is preliminary data.</text>
</comment>
<reference evidence="8" key="1">
    <citation type="journal article" date="2019" name="Int. J. Syst. Evol. Microbiol.">
        <title>The Global Catalogue of Microorganisms (GCM) 10K type strain sequencing project: providing services to taxonomists for standard genome sequencing and annotation.</title>
        <authorList>
            <consortium name="The Broad Institute Genomics Platform"/>
            <consortium name="The Broad Institute Genome Sequencing Center for Infectious Disease"/>
            <person name="Wu L."/>
            <person name="Ma J."/>
        </authorList>
    </citation>
    <scope>NUCLEOTIDE SEQUENCE [LARGE SCALE GENOMIC DNA]</scope>
    <source>
        <strain evidence="8">JCM 18715</strain>
    </source>
</reference>
<keyword evidence="8" id="KW-1185">Reference proteome</keyword>
<dbReference type="InterPro" id="IPR035965">
    <property type="entry name" value="PAS-like_dom_sf"/>
</dbReference>
<dbReference type="InterPro" id="IPR000014">
    <property type="entry name" value="PAS"/>
</dbReference>
<dbReference type="Proteomes" id="UP001500547">
    <property type="component" value="Unassembled WGS sequence"/>
</dbReference>
<evidence type="ECO:0000259" key="4">
    <source>
        <dbReference type="PROSITE" id="PS50109"/>
    </source>
</evidence>
<dbReference type="SMART" id="SM00387">
    <property type="entry name" value="HATPase_c"/>
    <property type="match status" value="1"/>
</dbReference>
<protein>
    <recommendedName>
        <fullName evidence="2">histidine kinase</fullName>
        <ecNumber evidence="2">2.7.13.3</ecNumber>
    </recommendedName>
</protein>
<dbReference type="Gene3D" id="3.30.450.20">
    <property type="entry name" value="PAS domain"/>
    <property type="match status" value="1"/>
</dbReference>
<evidence type="ECO:0000256" key="3">
    <source>
        <dbReference type="SAM" id="Coils"/>
    </source>
</evidence>
<dbReference type="PANTHER" id="PTHR43065:SF50">
    <property type="entry name" value="HISTIDINE KINASE"/>
    <property type="match status" value="1"/>
</dbReference>
<proteinExistence type="predicted"/>
<evidence type="ECO:0000313" key="8">
    <source>
        <dbReference type="Proteomes" id="UP001500547"/>
    </source>
</evidence>
<dbReference type="InterPro" id="IPR005467">
    <property type="entry name" value="His_kinase_dom"/>
</dbReference>
<organism evidence="7 8">
    <name type="scientific">Viridibacterium curvum</name>
    <dbReference type="NCBI Taxonomy" id="1101404"/>
    <lineage>
        <taxon>Bacteria</taxon>
        <taxon>Pseudomonadati</taxon>
        <taxon>Pseudomonadota</taxon>
        <taxon>Betaproteobacteria</taxon>
        <taxon>Rhodocyclales</taxon>
        <taxon>Rhodocyclaceae</taxon>
        <taxon>Viridibacterium</taxon>
    </lineage>
</organism>
<dbReference type="EMBL" id="BAABLD010000002">
    <property type="protein sequence ID" value="GAA5160325.1"/>
    <property type="molecule type" value="Genomic_DNA"/>
</dbReference>
<dbReference type="InterPro" id="IPR003594">
    <property type="entry name" value="HATPase_dom"/>
</dbReference>
<dbReference type="PANTHER" id="PTHR43065">
    <property type="entry name" value="SENSOR HISTIDINE KINASE"/>
    <property type="match status" value="1"/>
</dbReference>
<evidence type="ECO:0000259" key="6">
    <source>
        <dbReference type="PROSITE" id="PS50113"/>
    </source>
</evidence>
<dbReference type="InterPro" id="IPR036890">
    <property type="entry name" value="HATPase_C_sf"/>
</dbReference>
<keyword evidence="3" id="KW-0175">Coiled coil</keyword>